<dbReference type="EMBL" id="LN609528">
    <property type="protein sequence ID" value="CEF62454.1"/>
    <property type="molecule type" value="Genomic_DNA"/>
</dbReference>
<keyword evidence="2" id="KW-1185">Reference proteome</keyword>
<name>A0A090L4M5_STRRB</name>
<sequence>MDDVNIMKKMIELEDTCNNKLDINNNGWKIDVIGECQEEDKDKCCYSQFFKKNITIYKKIKVNGNVTNKINGNDNLIENFVKENKVLWYRYSLPVKKSLIICEDNSTILPPTLFTDGR</sequence>
<organism evidence="1">
    <name type="scientific">Strongyloides ratti</name>
    <name type="common">Parasitic roundworm</name>
    <dbReference type="NCBI Taxonomy" id="34506"/>
    <lineage>
        <taxon>Eukaryota</taxon>
        <taxon>Metazoa</taxon>
        <taxon>Ecdysozoa</taxon>
        <taxon>Nematoda</taxon>
        <taxon>Chromadorea</taxon>
        <taxon>Rhabditida</taxon>
        <taxon>Tylenchina</taxon>
        <taxon>Panagrolaimomorpha</taxon>
        <taxon>Strongyloidoidea</taxon>
        <taxon>Strongyloididae</taxon>
        <taxon>Strongyloides</taxon>
    </lineage>
</organism>
<dbReference type="AlphaFoldDB" id="A0A090L4M5"/>
<evidence type="ECO:0000313" key="4">
    <source>
        <dbReference type="WormBase" id="SRAE_1000072700"/>
    </source>
</evidence>
<reference evidence="1 2" key="1">
    <citation type="submission" date="2014-09" db="EMBL/GenBank/DDBJ databases">
        <authorList>
            <person name="Martin A.A."/>
        </authorList>
    </citation>
    <scope>NUCLEOTIDE SEQUENCE</scope>
    <source>
        <strain evidence="2">ED321</strain>
        <strain evidence="1">ED321 Heterogonic</strain>
    </source>
</reference>
<reference evidence="3" key="2">
    <citation type="submission" date="2020-12" db="UniProtKB">
        <authorList>
            <consortium name="WormBaseParasite"/>
        </authorList>
    </citation>
    <scope>IDENTIFICATION</scope>
</reference>
<evidence type="ECO:0000313" key="2">
    <source>
        <dbReference type="Proteomes" id="UP000035682"/>
    </source>
</evidence>
<dbReference type="CTD" id="36374819"/>
<gene>
    <name evidence="1 3 4" type="ORF">SRAE_1000072700</name>
</gene>
<dbReference type="RefSeq" id="XP_024501656.1">
    <property type="nucleotide sequence ID" value="XM_024647594.1"/>
</dbReference>
<dbReference type="Proteomes" id="UP000035682">
    <property type="component" value="Unplaced"/>
</dbReference>
<dbReference type="WBParaSite" id="SRAE_1000072700.1">
    <property type="protein sequence ID" value="SRAE_1000072700.1"/>
    <property type="gene ID" value="WBGene00257324"/>
</dbReference>
<dbReference type="STRING" id="34506.A0A090L4M5"/>
<dbReference type="GeneID" id="36374819"/>
<accession>A0A090L4M5</accession>
<dbReference type="WormBase" id="SRAE_1000072700">
    <property type="protein sequence ID" value="SRP09252"/>
    <property type="gene ID" value="WBGene00257324"/>
</dbReference>
<evidence type="ECO:0000313" key="3">
    <source>
        <dbReference type="WBParaSite" id="SRAE_1000072700.1"/>
    </source>
</evidence>
<evidence type="ECO:0000313" key="1">
    <source>
        <dbReference type="EMBL" id="CEF62454.1"/>
    </source>
</evidence>
<proteinExistence type="predicted"/>
<protein>
    <submittedName>
        <fullName evidence="1 3">Uncharacterized protein</fullName>
    </submittedName>
</protein>